<dbReference type="AlphaFoldDB" id="A0A8J2L8S3"/>
<protein>
    <submittedName>
        <fullName evidence="2">Uncharacterized protein</fullName>
    </submittedName>
</protein>
<dbReference type="EMBL" id="CAJVCH010405814">
    <property type="protein sequence ID" value="CAG7817864.1"/>
    <property type="molecule type" value="Genomic_DNA"/>
</dbReference>
<sequence>MFVNLPCPISCMNFATLVLSNYVVMFWVHPEFYLNCIAVCFEFFPDDGEKNIKLTKLSCYELFAIFIGPLLAGMPVLHVLIFLVIPDGTNFLYYNVPESLKTPVVF</sequence>
<name>A0A8J2L8S3_9HEXA</name>
<evidence type="ECO:0000256" key="1">
    <source>
        <dbReference type="SAM" id="Phobius"/>
    </source>
</evidence>
<keyword evidence="1" id="KW-0812">Transmembrane</keyword>
<keyword evidence="1" id="KW-0472">Membrane</keyword>
<reference evidence="2" key="1">
    <citation type="submission" date="2021-06" db="EMBL/GenBank/DDBJ databases">
        <authorList>
            <person name="Hodson N. C."/>
            <person name="Mongue J. A."/>
            <person name="Jaron S. K."/>
        </authorList>
    </citation>
    <scope>NUCLEOTIDE SEQUENCE</scope>
</reference>
<organism evidence="2 3">
    <name type="scientific">Allacma fusca</name>
    <dbReference type="NCBI Taxonomy" id="39272"/>
    <lineage>
        <taxon>Eukaryota</taxon>
        <taxon>Metazoa</taxon>
        <taxon>Ecdysozoa</taxon>
        <taxon>Arthropoda</taxon>
        <taxon>Hexapoda</taxon>
        <taxon>Collembola</taxon>
        <taxon>Symphypleona</taxon>
        <taxon>Sminthuridae</taxon>
        <taxon>Allacma</taxon>
    </lineage>
</organism>
<keyword evidence="3" id="KW-1185">Reference proteome</keyword>
<evidence type="ECO:0000313" key="3">
    <source>
        <dbReference type="Proteomes" id="UP000708208"/>
    </source>
</evidence>
<feature type="transmembrane region" description="Helical" evidence="1">
    <location>
        <begin position="62"/>
        <end position="85"/>
    </location>
</feature>
<keyword evidence="1" id="KW-1133">Transmembrane helix</keyword>
<proteinExistence type="predicted"/>
<comment type="caution">
    <text evidence="2">The sequence shown here is derived from an EMBL/GenBank/DDBJ whole genome shotgun (WGS) entry which is preliminary data.</text>
</comment>
<feature type="non-terminal residue" evidence="2">
    <location>
        <position position="106"/>
    </location>
</feature>
<gene>
    <name evidence="2" type="ORF">AFUS01_LOCUS28403</name>
</gene>
<accession>A0A8J2L8S3</accession>
<dbReference type="Proteomes" id="UP000708208">
    <property type="component" value="Unassembled WGS sequence"/>
</dbReference>
<evidence type="ECO:0000313" key="2">
    <source>
        <dbReference type="EMBL" id="CAG7817864.1"/>
    </source>
</evidence>